<evidence type="ECO:0000313" key="3">
    <source>
        <dbReference type="Proteomes" id="UP001153069"/>
    </source>
</evidence>
<protein>
    <submittedName>
        <fullName evidence="2">Uncharacterized protein</fullName>
    </submittedName>
</protein>
<keyword evidence="3" id="KW-1185">Reference proteome</keyword>
<reference evidence="2" key="1">
    <citation type="submission" date="2020-06" db="EMBL/GenBank/DDBJ databases">
        <authorList>
            <consortium name="Plant Systems Biology data submission"/>
        </authorList>
    </citation>
    <scope>NUCLEOTIDE SEQUENCE</scope>
    <source>
        <strain evidence="2">D6</strain>
    </source>
</reference>
<proteinExistence type="predicted"/>
<accession>A0A9N8EUX4</accession>
<dbReference type="AlphaFoldDB" id="A0A9N8EUX4"/>
<evidence type="ECO:0000313" key="2">
    <source>
        <dbReference type="EMBL" id="CAB9526479.1"/>
    </source>
</evidence>
<feature type="compositionally biased region" description="Basic and acidic residues" evidence="1">
    <location>
        <begin position="301"/>
        <end position="321"/>
    </location>
</feature>
<name>A0A9N8EUX4_9STRA</name>
<sequence>MTSQDRLQDEELIRALENEELYEVRSRGGVSVEVGRQRPVDDDTCVSSITDGLQNADLFVDRMYPTLNLVPEENETDSAKLFTQQSTVGGSDQQSQPSTDNEQFSVMKESLRSSEDAILKATKMDEKNAQIGAQMMGPSPDDDLAHKLEVKVSTFQLSPQPVEDHTIEKDLLTEKKANLGATAPPATTSEIGGLGDPHPAENADAGPSDANTDGTIHKPTGSSTTPSPGTLNSESLRREADAAIQPLPQQQQGGSNLQASRPGAFRSFRPGYNDHSSHHGYEEEEEATTPEPATSTNAAVEDCHLPDTNDATDKHECTSSC</sequence>
<comment type="caution">
    <text evidence="2">The sequence shown here is derived from an EMBL/GenBank/DDBJ whole genome shotgun (WGS) entry which is preliminary data.</text>
</comment>
<feature type="region of interest" description="Disordered" evidence="1">
    <location>
        <begin position="180"/>
        <end position="321"/>
    </location>
</feature>
<organism evidence="2 3">
    <name type="scientific">Seminavis robusta</name>
    <dbReference type="NCBI Taxonomy" id="568900"/>
    <lineage>
        <taxon>Eukaryota</taxon>
        <taxon>Sar</taxon>
        <taxon>Stramenopiles</taxon>
        <taxon>Ochrophyta</taxon>
        <taxon>Bacillariophyta</taxon>
        <taxon>Bacillariophyceae</taxon>
        <taxon>Bacillariophycidae</taxon>
        <taxon>Naviculales</taxon>
        <taxon>Naviculaceae</taxon>
        <taxon>Seminavis</taxon>
    </lineage>
</organism>
<feature type="compositionally biased region" description="Low complexity" evidence="1">
    <location>
        <begin position="289"/>
        <end position="299"/>
    </location>
</feature>
<feature type="compositionally biased region" description="Low complexity" evidence="1">
    <location>
        <begin position="219"/>
        <end position="230"/>
    </location>
</feature>
<dbReference type="Proteomes" id="UP001153069">
    <property type="component" value="Unassembled WGS sequence"/>
</dbReference>
<feature type="compositionally biased region" description="Polar residues" evidence="1">
    <location>
        <begin position="247"/>
        <end position="259"/>
    </location>
</feature>
<evidence type="ECO:0000256" key="1">
    <source>
        <dbReference type="SAM" id="MobiDB-lite"/>
    </source>
</evidence>
<dbReference type="EMBL" id="CAICTM010001833">
    <property type="protein sequence ID" value="CAB9526479.1"/>
    <property type="molecule type" value="Genomic_DNA"/>
</dbReference>
<gene>
    <name evidence="2" type="ORF">SEMRO_1835_G300620.1</name>
</gene>